<sequence length="114" mass="12525">MEKKCLKKVDNLWVLFNGKEYCIGLTKEAQDELGKVTFATLPVVGKEVTVGDTLLEVEAEKAVNEFVSPLSGIISSVNDQIAEDVDVLNAEDEMNAWFLSLKDVSAADFEALKD</sequence>
<dbReference type="InterPro" id="IPR000089">
    <property type="entry name" value="Biotin_lipoyl"/>
</dbReference>
<dbReference type="PROSITE" id="PS50968">
    <property type="entry name" value="BIOTINYL_LIPOYL"/>
    <property type="match status" value="1"/>
</dbReference>
<protein>
    <submittedName>
        <fullName evidence="4">Glycine cleavage system protein H</fullName>
    </submittedName>
</protein>
<proteinExistence type="inferred from homology"/>
<dbReference type="InterPro" id="IPR003016">
    <property type="entry name" value="2-oxoA_DH_lipoyl-BS"/>
</dbReference>
<name>A0ABW5TI27_9ENTE</name>
<reference evidence="5" key="1">
    <citation type="journal article" date="2019" name="Int. J. Syst. Evol. Microbiol.">
        <title>The Global Catalogue of Microorganisms (GCM) 10K type strain sequencing project: providing services to taxonomists for standard genome sequencing and annotation.</title>
        <authorList>
            <consortium name="The Broad Institute Genomics Platform"/>
            <consortium name="The Broad Institute Genome Sequencing Center for Infectious Disease"/>
            <person name="Wu L."/>
            <person name="Ma J."/>
        </authorList>
    </citation>
    <scope>NUCLEOTIDE SEQUENCE [LARGE SCALE GENOMIC DNA]</scope>
    <source>
        <strain evidence="5">TISTR 932</strain>
    </source>
</reference>
<comment type="similarity">
    <text evidence="1">Belongs to the GcvH family.</text>
</comment>
<dbReference type="PROSITE" id="PS00189">
    <property type="entry name" value="LIPOYL"/>
    <property type="match status" value="1"/>
</dbReference>
<dbReference type="PANTHER" id="PTHR11715">
    <property type="entry name" value="GLYCINE CLEAVAGE SYSTEM H PROTEIN"/>
    <property type="match status" value="1"/>
</dbReference>
<evidence type="ECO:0000256" key="1">
    <source>
        <dbReference type="ARBA" id="ARBA00009249"/>
    </source>
</evidence>
<evidence type="ECO:0000259" key="3">
    <source>
        <dbReference type="PROSITE" id="PS50968"/>
    </source>
</evidence>
<evidence type="ECO:0000313" key="4">
    <source>
        <dbReference type="EMBL" id="MFD2728574.1"/>
    </source>
</evidence>
<dbReference type="PANTHER" id="PTHR11715:SF3">
    <property type="entry name" value="GLYCINE CLEAVAGE SYSTEM H PROTEIN-RELATED"/>
    <property type="match status" value="1"/>
</dbReference>
<accession>A0ABW5TI27</accession>
<dbReference type="InterPro" id="IPR011053">
    <property type="entry name" value="Single_hybrid_motif"/>
</dbReference>
<dbReference type="InterPro" id="IPR033753">
    <property type="entry name" value="GCV_H/Fam206"/>
</dbReference>
<dbReference type="Pfam" id="PF01597">
    <property type="entry name" value="GCV_H"/>
    <property type="match status" value="1"/>
</dbReference>
<dbReference type="CDD" id="cd06848">
    <property type="entry name" value="GCS_H"/>
    <property type="match status" value="1"/>
</dbReference>
<dbReference type="EMBL" id="JBHUMO010000025">
    <property type="protein sequence ID" value="MFD2728574.1"/>
    <property type="molecule type" value="Genomic_DNA"/>
</dbReference>
<feature type="domain" description="Lipoyl-binding" evidence="3">
    <location>
        <begin position="20"/>
        <end position="102"/>
    </location>
</feature>
<evidence type="ECO:0000313" key="5">
    <source>
        <dbReference type="Proteomes" id="UP001597427"/>
    </source>
</evidence>
<dbReference type="RefSeq" id="WP_379980111.1">
    <property type="nucleotide sequence ID" value="NZ_JBHUMO010000025.1"/>
</dbReference>
<organism evidence="4 5">
    <name type="scientific">Enterococcus camelliae</name>
    <dbReference type="NCBI Taxonomy" id="453959"/>
    <lineage>
        <taxon>Bacteria</taxon>
        <taxon>Bacillati</taxon>
        <taxon>Bacillota</taxon>
        <taxon>Bacilli</taxon>
        <taxon>Lactobacillales</taxon>
        <taxon>Enterococcaceae</taxon>
        <taxon>Enterococcus</taxon>
    </lineage>
</organism>
<dbReference type="SUPFAM" id="SSF51230">
    <property type="entry name" value="Single hybrid motif"/>
    <property type="match status" value="1"/>
</dbReference>
<keyword evidence="5" id="KW-1185">Reference proteome</keyword>
<gene>
    <name evidence="4" type="ORF">ACFSR0_03905</name>
</gene>
<comment type="caution">
    <text evidence="4">The sequence shown here is derived from an EMBL/GenBank/DDBJ whole genome shotgun (WGS) entry which is preliminary data.</text>
</comment>
<dbReference type="Gene3D" id="2.40.50.100">
    <property type="match status" value="1"/>
</dbReference>
<dbReference type="InterPro" id="IPR002930">
    <property type="entry name" value="GCV_H"/>
</dbReference>
<evidence type="ECO:0000256" key="2">
    <source>
        <dbReference type="ARBA" id="ARBA00022823"/>
    </source>
</evidence>
<dbReference type="Proteomes" id="UP001597427">
    <property type="component" value="Unassembled WGS sequence"/>
</dbReference>
<keyword evidence="2" id="KW-0450">Lipoyl</keyword>